<name>A0A1Y1BH87_9BURK</name>
<organism evidence="1 2">
    <name type="scientific">Burkholderia stabilis</name>
    <dbReference type="NCBI Taxonomy" id="95485"/>
    <lineage>
        <taxon>Bacteria</taxon>
        <taxon>Pseudomonadati</taxon>
        <taxon>Pseudomonadota</taxon>
        <taxon>Betaproteobacteria</taxon>
        <taxon>Burkholderiales</taxon>
        <taxon>Burkholderiaceae</taxon>
        <taxon>Burkholderia</taxon>
        <taxon>Burkholderia cepacia complex</taxon>
    </lineage>
</organism>
<evidence type="ECO:0000313" key="1">
    <source>
        <dbReference type="EMBL" id="BAX59175.1"/>
    </source>
</evidence>
<evidence type="ECO:0000313" key="2">
    <source>
        <dbReference type="Proteomes" id="UP000218432"/>
    </source>
</evidence>
<proteinExistence type="predicted"/>
<sequence length="143" mass="16377">MPEFVTVAGTFAPGHYEIPSQLREAFDFPESGVDAAGRFEFRAEHLAVLKGTNWRTVDDYSIDSVLERSDFWPMPYIDGKRPYGDRTYFQFDMAELLGDPYQLDADDNLIEDAEKDARLERLHYETLAALQILLMHAELITPA</sequence>
<gene>
    <name evidence="1" type="ORF">BSFP_019960</name>
</gene>
<protein>
    <submittedName>
        <fullName evidence="1">Uncharacterized protein</fullName>
    </submittedName>
</protein>
<dbReference type="AlphaFoldDB" id="A0A1Y1BH87"/>
<dbReference type="EMBL" id="AP018111">
    <property type="protein sequence ID" value="BAX59175.1"/>
    <property type="molecule type" value="Genomic_DNA"/>
</dbReference>
<dbReference type="RefSeq" id="WP_096472065.1">
    <property type="nucleotide sequence ID" value="NZ_AP018111.1"/>
</dbReference>
<accession>A0A1Y1BH87</accession>
<reference evidence="1 2" key="1">
    <citation type="journal article" date="2017" name="Genome Announc.">
        <title>Complete Genome Sequence of Burkholderia stabilis FERMP-21014.</title>
        <authorList>
            <person name="Konishi K."/>
            <person name="Kumagai T."/>
            <person name="Sakasegawa S."/>
            <person name="Tamura T."/>
        </authorList>
    </citation>
    <scope>NUCLEOTIDE SEQUENCE [LARGE SCALE GENOMIC DNA]</scope>
    <source>
        <strain evidence="1 2">FERMP-21014</strain>
    </source>
</reference>
<dbReference type="Proteomes" id="UP000218432">
    <property type="component" value="Chromosome 1"/>
</dbReference>